<dbReference type="Proteomes" id="UP001341840">
    <property type="component" value="Unassembled WGS sequence"/>
</dbReference>
<organism evidence="1 2">
    <name type="scientific">Stylosanthes scabra</name>
    <dbReference type="NCBI Taxonomy" id="79078"/>
    <lineage>
        <taxon>Eukaryota</taxon>
        <taxon>Viridiplantae</taxon>
        <taxon>Streptophyta</taxon>
        <taxon>Embryophyta</taxon>
        <taxon>Tracheophyta</taxon>
        <taxon>Spermatophyta</taxon>
        <taxon>Magnoliopsida</taxon>
        <taxon>eudicotyledons</taxon>
        <taxon>Gunneridae</taxon>
        <taxon>Pentapetalae</taxon>
        <taxon>rosids</taxon>
        <taxon>fabids</taxon>
        <taxon>Fabales</taxon>
        <taxon>Fabaceae</taxon>
        <taxon>Papilionoideae</taxon>
        <taxon>50 kb inversion clade</taxon>
        <taxon>dalbergioids sensu lato</taxon>
        <taxon>Dalbergieae</taxon>
        <taxon>Pterocarpus clade</taxon>
        <taxon>Stylosanthes</taxon>
    </lineage>
</organism>
<evidence type="ECO:0000313" key="2">
    <source>
        <dbReference type="Proteomes" id="UP001341840"/>
    </source>
</evidence>
<keyword evidence="2" id="KW-1185">Reference proteome</keyword>
<protein>
    <submittedName>
        <fullName evidence="1">Uncharacterized protein</fullName>
    </submittedName>
</protein>
<proteinExistence type="predicted"/>
<sequence length="96" mass="10180">MAEPSSSSLLVTQPPFLEATTTTTMGSGAVTSAQPWPLGLAPPRLVSSEVIRVDESAIELAGTHHRSSKLRNLIESPVHAETCYCCYRNGAAIVVN</sequence>
<gene>
    <name evidence="1" type="ORF">PIB30_061528</name>
</gene>
<reference evidence="1 2" key="1">
    <citation type="journal article" date="2023" name="Plants (Basel)">
        <title>Bridging the Gap: Combining Genomics and Transcriptomics Approaches to Understand Stylosanthes scabra, an Orphan Legume from the Brazilian Caatinga.</title>
        <authorList>
            <person name="Ferreira-Neto J.R.C."/>
            <person name="da Silva M.D."/>
            <person name="Binneck E."/>
            <person name="de Melo N.F."/>
            <person name="da Silva R.H."/>
            <person name="de Melo A.L.T.M."/>
            <person name="Pandolfi V."/>
            <person name="Bustamante F.O."/>
            <person name="Brasileiro-Vidal A.C."/>
            <person name="Benko-Iseppon A.M."/>
        </authorList>
    </citation>
    <scope>NUCLEOTIDE SEQUENCE [LARGE SCALE GENOMIC DNA]</scope>
    <source>
        <tissue evidence="1">Leaves</tissue>
    </source>
</reference>
<comment type="caution">
    <text evidence="1">The sequence shown here is derived from an EMBL/GenBank/DDBJ whole genome shotgun (WGS) entry which is preliminary data.</text>
</comment>
<accession>A0ABU6YL60</accession>
<name>A0ABU6YL60_9FABA</name>
<evidence type="ECO:0000313" key="1">
    <source>
        <dbReference type="EMBL" id="MED6210161.1"/>
    </source>
</evidence>
<dbReference type="EMBL" id="JASCZI010242214">
    <property type="protein sequence ID" value="MED6210161.1"/>
    <property type="molecule type" value="Genomic_DNA"/>
</dbReference>